<dbReference type="Pfam" id="PF24068">
    <property type="entry name" value="TPD1_C"/>
    <property type="match status" value="1"/>
</dbReference>
<dbReference type="AlphaFoldDB" id="A0AA88WM85"/>
<dbReference type="Proteomes" id="UP001188597">
    <property type="component" value="Unassembled WGS sequence"/>
</dbReference>
<dbReference type="EMBL" id="JAVXUP010000361">
    <property type="protein sequence ID" value="KAK3029872.1"/>
    <property type="molecule type" value="Genomic_DNA"/>
</dbReference>
<evidence type="ECO:0000313" key="4">
    <source>
        <dbReference type="Proteomes" id="UP001188597"/>
    </source>
</evidence>
<keyword evidence="1 2" id="KW-0732">Signal</keyword>
<name>A0AA88WM85_9ASTE</name>
<organism evidence="3 4">
    <name type="scientific">Escallonia herrerae</name>
    <dbReference type="NCBI Taxonomy" id="1293975"/>
    <lineage>
        <taxon>Eukaryota</taxon>
        <taxon>Viridiplantae</taxon>
        <taxon>Streptophyta</taxon>
        <taxon>Embryophyta</taxon>
        <taxon>Tracheophyta</taxon>
        <taxon>Spermatophyta</taxon>
        <taxon>Magnoliopsida</taxon>
        <taxon>eudicotyledons</taxon>
        <taxon>Gunneridae</taxon>
        <taxon>Pentapetalae</taxon>
        <taxon>asterids</taxon>
        <taxon>campanulids</taxon>
        <taxon>Escalloniales</taxon>
        <taxon>Escalloniaceae</taxon>
        <taxon>Escallonia</taxon>
    </lineage>
</organism>
<protein>
    <submittedName>
        <fullName evidence="3">Uncharacterized protein</fullName>
    </submittedName>
</protein>
<feature type="chain" id="PRO_5041728626" evidence="2">
    <location>
        <begin position="23"/>
        <end position="147"/>
    </location>
</feature>
<comment type="caution">
    <text evidence="3">The sequence shown here is derived from an EMBL/GenBank/DDBJ whole genome shotgun (WGS) entry which is preliminary data.</text>
</comment>
<dbReference type="InterPro" id="IPR040361">
    <property type="entry name" value="TPD1"/>
</dbReference>
<feature type="signal peptide" evidence="2">
    <location>
        <begin position="1"/>
        <end position="22"/>
    </location>
</feature>
<dbReference type="GO" id="GO:0001709">
    <property type="term" value="P:cell fate determination"/>
    <property type="evidence" value="ECO:0007669"/>
    <property type="project" value="TreeGrafter"/>
</dbReference>
<evidence type="ECO:0000256" key="2">
    <source>
        <dbReference type="SAM" id="SignalP"/>
    </source>
</evidence>
<reference evidence="3" key="1">
    <citation type="submission" date="2022-12" db="EMBL/GenBank/DDBJ databases">
        <title>Draft genome assemblies for two species of Escallonia (Escalloniales).</title>
        <authorList>
            <person name="Chanderbali A."/>
            <person name="Dervinis C."/>
            <person name="Anghel I."/>
            <person name="Soltis D."/>
            <person name="Soltis P."/>
            <person name="Zapata F."/>
        </authorList>
    </citation>
    <scope>NUCLEOTIDE SEQUENCE</scope>
    <source>
        <strain evidence="3">UCBG64.0493</strain>
        <tissue evidence="3">Leaf</tissue>
    </source>
</reference>
<evidence type="ECO:0000256" key="1">
    <source>
        <dbReference type="ARBA" id="ARBA00022729"/>
    </source>
</evidence>
<sequence length="147" mass="16439">MAVFKSFVAALFLTRLVREGFCEECSLDTINILTERTGVEIQGKPEWKVTVYNHCKCRQGGIVLSCPDFHTVEPVDPKVVARSADGRCLIIHGNSLVPSATCEATHYNQLSEETLTGYLQFDPLDQGFNRTLAVPYVLNQKHKLLLL</sequence>
<proteinExistence type="predicted"/>
<dbReference type="PANTHER" id="PTHR33184">
    <property type="entry name" value="PROTEIN TAPETUM DETERMINANT 1-LIKE-RELATED"/>
    <property type="match status" value="1"/>
</dbReference>
<evidence type="ECO:0000313" key="3">
    <source>
        <dbReference type="EMBL" id="KAK3029872.1"/>
    </source>
</evidence>
<keyword evidence="4" id="KW-1185">Reference proteome</keyword>
<accession>A0AA88WM85</accession>
<gene>
    <name evidence="3" type="ORF">RJ639_038669</name>
</gene>
<dbReference type="PANTHER" id="PTHR33184:SF11">
    <property type="entry name" value="BETA-1,3-N-ACETYLGLUCOSAMINYLTRANSFERASE FAMILY PROTEIN"/>
    <property type="match status" value="1"/>
</dbReference>